<sequence>MPDDSAQYWMGFDLGGTKMLAQAYDLKWNVVAKERKRIHPGTGAKGGVERIIDTINEALTKAALNPKNMLGIGIGCPGPIDMNKGLLLDLPNLGWQAVPLKERLSAAFNCPVAVLNDVDAGVYAEHRQGAGKGARTIMGVFAGTGIGGGCIYQGEILRGGTNSCFEIGHMQVMSNGPRCGCGQRGCLESVSSRLAIAAQCARAAYRGDAPHLLGAAGTDIANIRSGALKDSITAGDKAVEEIIKEAARYIGIAVGSVVNLIAPEIVVLGGGLVEAMPDLFVPQVAKAANKRVMPAYKDTFKVVPAALKDDAGVLGAALWAEYSLSKKEKAAS</sequence>
<dbReference type="PANTHER" id="PTHR18964">
    <property type="entry name" value="ROK (REPRESSOR, ORF, KINASE) FAMILY"/>
    <property type="match status" value="1"/>
</dbReference>
<dbReference type="InterPro" id="IPR000600">
    <property type="entry name" value="ROK"/>
</dbReference>
<evidence type="ECO:0000313" key="2">
    <source>
        <dbReference type="EMBL" id="SFJ54307.1"/>
    </source>
</evidence>
<keyword evidence="2" id="KW-0808">Transferase</keyword>
<dbReference type="OrthoDB" id="9795247at2"/>
<keyword evidence="2" id="KW-0418">Kinase</keyword>
<dbReference type="STRING" id="1576369.SAMN05421753_12336"/>
<dbReference type="Proteomes" id="UP000199518">
    <property type="component" value="Unassembled WGS sequence"/>
</dbReference>
<organism evidence="2 3">
    <name type="scientific">Planctomicrobium piriforme</name>
    <dbReference type="NCBI Taxonomy" id="1576369"/>
    <lineage>
        <taxon>Bacteria</taxon>
        <taxon>Pseudomonadati</taxon>
        <taxon>Planctomycetota</taxon>
        <taxon>Planctomycetia</taxon>
        <taxon>Planctomycetales</taxon>
        <taxon>Planctomycetaceae</taxon>
        <taxon>Planctomicrobium</taxon>
    </lineage>
</organism>
<reference evidence="3" key="1">
    <citation type="submission" date="2016-10" db="EMBL/GenBank/DDBJ databases">
        <authorList>
            <person name="Varghese N."/>
            <person name="Submissions S."/>
        </authorList>
    </citation>
    <scope>NUCLEOTIDE SEQUENCE [LARGE SCALE GENOMIC DNA]</scope>
    <source>
        <strain evidence="3">DSM 26348</strain>
    </source>
</reference>
<evidence type="ECO:0000313" key="3">
    <source>
        <dbReference type="Proteomes" id="UP000199518"/>
    </source>
</evidence>
<evidence type="ECO:0000256" key="1">
    <source>
        <dbReference type="ARBA" id="ARBA00006479"/>
    </source>
</evidence>
<keyword evidence="3" id="KW-1185">Reference proteome</keyword>
<dbReference type="PANTHER" id="PTHR18964:SF149">
    <property type="entry name" value="BIFUNCTIONAL UDP-N-ACETYLGLUCOSAMINE 2-EPIMERASE_N-ACETYLMANNOSAMINE KINASE"/>
    <property type="match status" value="1"/>
</dbReference>
<dbReference type="InterPro" id="IPR043129">
    <property type="entry name" value="ATPase_NBD"/>
</dbReference>
<protein>
    <submittedName>
        <fullName evidence="2">Glucokinase</fullName>
    </submittedName>
</protein>
<gene>
    <name evidence="2" type="ORF">SAMN05421753_12336</name>
</gene>
<dbReference type="RefSeq" id="WP_092056504.1">
    <property type="nucleotide sequence ID" value="NZ_FOQD01000023.1"/>
</dbReference>
<name>A0A1I3S9U4_9PLAN</name>
<dbReference type="GO" id="GO:0016301">
    <property type="term" value="F:kinase activity"/>
    <property type="evidence" value="ECO:0007669"/>
    <property type="project" value="UniProtKB-KW"/>
</dbReference>
<dbReference type="EMBL" id="FOQD01000023">
    <property type="protein sequence ID" value="SFJ54307.1"/>
    <property type="molecule type" value="Genomic_DNA"/>
</dbReference>
<proteinExistence type="inferred from homology"/>
<dbReference type="Gene3D" id="3.30.420.40">
    <property type="match status" value="2"/>
</dbReference>
<dbReference type="Pfam" id="PF00480">
    <property type="entry name" value="ROK"/>
    <property type="match status" value="1"/>
</dbReference>
<accession>A0A1I3S9U4</accession>
<dbReference type="AlphaFoldDB" id="A0A1I3S9U4"/>
<dbReference type="SUPFAM" id="SSF53067">
    <property type="entry name" value="Actin-like ATPase domain"/>
    <property type="match status" value="1"/>
</dbReference>
<comment type="similarity">
    <text evidence="1">Belongs to the ROK (NagC/XylR) family.</text>
</comment>